<organism evidence="2 3">
    <name type="scientific">Vitis vinifera</name>
    <name type="common">Grape</name>
    <dbReference type="NCBI Taxonomy" id="29760"/>
    <lineage>
        <taxon>Eukaryota</taxon>
        <taxon>Viridiplantae</taxon>
        <taxon>Streptophyta</taxon>
        <taxon>Embryophyta</taxon>
        <taxon>Tracheophyta</taxon>
        <taxon>Spermatophyta</taxon>
        <taxon>Magnoliopsida</taxon>
        <taxon>eudicotyledons</taxon>
        <taxon>Gunneridae</taxon>
        <taxon>Pentapetalae</taxon>
        <taxon>rosids</taxon>
        <taxon>Vitales</taxon>
        <taxon>Vitaceae</taxon>
        <taxon>Viteae</taxon>
        <taxon>Vitis</taxon>
    </lineage>
</organism>
<name>A0A438FWS9_VITVI</name>
<evidence type="ECO:0000313" key="3">
    <source>
        <dbReference type="Proteomes" id="UP000288805"/>
    </source>
</evidence>
<comment type="caution">
    <text evidence="2">The sequence shown here is derived from an EMBL/GenBank/DDBJ whole genome shotgun (WGS) entry which is preliminary data.</text>
</comment>
<feature type="compositionally biased region" description="Basic residues" evidence="1">
    <location>
        <begin position="90"/>
        <end position="114"/>
    </location>
</feature>
<reference evidence="2 3" key="1">
    <citation type="journal article" date="2018" name="PLoS Genet.">
        <title>Population sequencing reveals clonal diversity and ancestral inbreeding in the grapevine cultivar Chardonnay.</title>
        <authorList>
            <person name="Roach M.J."/>
            <person name="Johnson D.L."/>
            <person name="Bohlmann J."/>
            <person name="van Vuuren H.J."/>
            <person name="Jones S.J."/>
            <person name="Pretorius I.S."/>
            <person name="Schmidt S.A."/>
            <person name="Borneman A.R."/>
        </authorList>
    </citation>
    <scope>NUCLEOTIDE SEQUENCE [LARGE SCALE GENOMIC DNA]</scope>
    <source>
        <strain evidence="3">cv. Chardonnay</strain>
        <tissue evidence="2">Leaf</tissue>
    </source>
</reference>
<dbReference type="EMBL" id="QGNW01000721">
    <property type="protein sequence ID" value="RVW64422.1"/>
    <property type="molecule type" value="Genomic_DNA"/>
</dbReference>
<sequence length="128" mass="14207">MFGGKGGPAKQAALKATMDAKMSEGTPVKVDMVLETLLDNFKQFKLNYNMNKMVMNLPELMRELQIAEGILKDQKGIHMGVKHSSGSSNQKKKNTMKSTKQKGKFKGKEKKKKSNGQGKCFFCGHKGH</sequence>
<evidence type="ECO:0000313" key="2">
    <source>
        <dbReference type="EMBL" id="RVW64422.1"/>
    </source>
</evidence>
<feature type="region of interest" description="Disordered" evidence="1">
    <location>
        <begin position="78"/>
        <end position="128"/>
    </location>
</feature>
<dbReference type="Proteomes" id="UP000288805">
    <property type="component" value="Unassembled WGS sequence"/>
</dbReference>
<dbReference type="AlphaFoldDB" id="A0A438FWS9"/>
<gene>
    <name evidence="2" type="ORF">CK203_062531</name>
</gene>
<protein>
    <recommendedName>
        <fullName evidence="4">CCHC-type domain-containing protein</fullName>
    </recommendedName>
</protein>
<proteinExistence type="predicted"/>
<evidence type="ECO:0008006" key="4">
    <source>
        <dbReference type="Google" id="ProtNLM"/>
    </source>
</evidence>
<accession>A0A438FWS9</accession>
<evidence type="ECO:0000256" key="1">
    <source>
        <dbReference type="SAM" id="MobiDB-lite"/>
    </source>
</evidence>